<proteinExistence type="predicted"/>
<feature type="compositionally biased region" description="Polar residues" evidence="1">
    <location>
        <begin position="170"/>
        <end position="179"/>
    </location>
</feature>
<feature type="region of interest" description="Disordered" evidence="1">
    <location>
        <begin position="272"/>
        <end position="327"/>
    </location>
</feature>
<gene>
    <name evidence="4" type="ORF">CYNAS_LOCUS151</name>
</gene>
<dbReference type="AlphaFoldDB" id="A0AA36DIC9"/>
<keyword evidence="5" id="KW-1185">Reference proteome</keyword>
<feature type="compositionally biased region" description="Polar residues" evidence="1">
    <location>
        <begin position="310"/>
        <end position="327"/>
    </location>
</feature>
<evidence type="ECO:0000313" key="5">
    <source>
        <dbReference type="Proteomes" id="UP001176961"/>
    </source>
</evidence>
<keyword evidence="2" id="KW-0812">Transmembrane</keyword>
<dbReference type="EMBL" id="CATQJL010000001">
    <property type="protein sequence ID" value="CAJ0588168.1"/>
    <property type="molecule type" value="Genomic_DNA"/>
</dbReference>
<feature type="transmembrane region" description="Helical" evidence="2">
    <location>
        <begin position="238"/>
        <end position="264"/>
    </location>
</feature>
<feature type="region of interest" description="Disordered" evidence="1">
    <location>
        <begin position="146"/>
        <end position="231"/>
    </location>
</feature>
<evidence type="ECO:0000256" key="1">
    <source>
        <dbReference type="SAM" id="MobiDB-lite"/>
    </source>
</evidence>
<keyword evidence="2" id="KW-0472">Membrane</keyword>
<accession>A0AA36DIC9</accession>
<protein>
    <submittedName>
        <fullName evidence="4">Uncharacterized protein</fullName>
    </submittedName>
</protein>
<feature type="signal peptide" evidence="3">
    <location>
        <begin position="1"/>
        <end position="16"/>
    </location>
</feature>
<evidence type="ECO:0000256" key="3">
    <source>
        <dbReference type="SAM" id="SignalP"/>
    </source>
</evidence>
<sequence length="327" mass="35444">MLLRAALFFTFTTVLSLECYKGIEGNKAITVVDQRKMCIYETNAPCDFKTLPATKKNFYVSALGKSVNRCWTGRRALCACNTDRCNGNFELMLKYWLASKNANIEQKNCVAEYLRKKANLVATASSNVLTTKELKSVKTIKTTASKRTTKSLSLPSDTRSTPKFVVKSEAATSPSQTAGTPLASKTIVEETDAPLTDKSEIASGTTDEPPIVAPEPDASVEGGSKPKKPKKRGTLTKFLIYGAICIGIVVLVCLVLPVIVVYAIMKKHHKVPKAAMQKKGQTGTATTSSTTNMQQTKKSFWKKGAKEKQSSAGKPTKKSQAGNITAK</sequence>
<reference evidence="4" key="1">
    <citation type="submission" date="2023-07" db="EMBL/GenBank/DDBJ databases">
        <authorList>
            <consortium name="CYATHOMIX"/>
        </authorList>
    </citation>
    <scope>NUCLEOTIDE SEQUENCE</scope>
    <source>
        <strain evidence="4">N/A</strain>
    </source>
</reference>
<organism evidence="4 5">
    <name type="scientific">Cylicocyclus nassatus</name>
    <name type="common">Nematode worm</name>
    <dbReference type="NCBI Taxonomy" id="53992"/>
    <lineage>
        <taxon>Eukaryota</taxon>
        <taxon>Metazoa</taxon>
        <taxon>Ecdysozoa</taxon>
        <taxon>Nematoda</taxon>
        <taxon>Chromadorea</taxon>
        <taxon>Rhabditida</taxon>
        <taxon>Rhabditina</taxon>
        <taxon>Rhabditomorpha</taxon>
        <taxon>Strongyloidea</taxon>
        <taxon>Strongylidae</taxon>
        <taxon>Cylicocyclus</taxon>
    </lineage>
</organism>
<comment type="caution">
    <text evidence="4">The sequence shown here is derived from an EMBL/GenBank/DDBJ whole genome shotgun (WGS) entry which is preliminary data.</text>
</comment>
<feature type="compositionally biased region" description="Polar residues" evidence="1">
    <location>
        <begin position="146"/>
        <end position="161"/>
    </location>
</feature>
<keyword evidence="2" id="KW-1133">Transmembrane helix</keyword>
<evidence type="ECO:0000313" key="4">
    <source>
        <dbReference type="EMBL" id="CAJ0588168.1"/>
    </source>
</evidence>
<keyword evidence="3" id="KW-0732">Signal</keyword>
<feature type="compositionally biased region" description="Low complexity" evidence="1">
    <location>
        <begin position="277"/>
        <end position="298"/>
    </location>
</feature>
<name>A0AA36DIC9_CYLNA</name>
<dbReference type="Proteomes" id="UP001176961">
    <property type="component" value="Unassembled WGS sequence"/>
</dbReference>
<evidence type="ECO:0000256" key="2">
    <source>
        <dbReference type="SAM" id="Phobius"/>
    </source>
</evidence>
<feature type="chain" id="PRO_5041465586" evidence="3">
    <location>
        <begin position="17"/>
        <end position="327"/>
    </location>
</feature>